<accession>A0A427A7R5</accession>
<proteinExistence type="predicted"/>
<dbReference type="Proteomes" id="UP000287651">
    <property type="component" value="Unassembled WGS sequence"/>
</dbReference>
<organism evidence="2 3">
    <name type="scientific">Ensete ventricosum</name>
    <name type="common">Abyssinian banana</name>
    <name type="synonym">Musa ensete</name>
    <dbReference type="NCBI Taxonomy" id="4639"/>
    <lineage>
        <taxon>Eukaryota</taxon>
        <taxon>Viridiplantae</taxon>
        <taxon>Streptophyta</taxon>
        <taxon>Embryophyta</taxon>
        <taxon>Tracheophyta</taxon>
        <taxon>Spermatophyta</taxon>
        <taxon>Magnoliopsida</taxon>
        <taxon>Liliopsida</taxon>
        <taxon>Zingiberales</taxon>
        <taxon>Musaceae</taxon>
        <taxon>Ensete</taxon>
    </lineage>
</organism>
<evidence type="ECO:0000313" key="2">
    <source>
        <dbReference type="EMBL" id="RRT72292.1"/>
    </source>
</evidence>
<feature type="compositionally biased region" description="Basic and acidic residues" evidence="1">
    <location>
        <begin position="67"/>
        <end position="83"/>
    </location>
</feature>
<reference evidence="2 3" key="1">
    <citation type="journal article" date="2014" name="Agronomy (Basel)">
        <title>A Draft Genome Sequence for Ensete ventricosum, the Drought-Tolerant Tree Against Hunger.</title>
        <authorList>
            <person name="Harrison J."/>
            <person name="Moore K.A."/>
            <person name="Paszkiewicz K."/>
            <person name="Jones T."/>
            <person name="Grant M."/>
            <person name="Ambacheew D."/>
            <person name="Muzemil S."/>
            <person name="Studholme D.J."/>
        </authorList>
    </citation>
    <scope>NUCLEOTIDE SEQUENCE [LARGE SCALE GENOMIC DNA]</scope>
</reference>
<evidence type="ECO:0000313" key="3">
    <source>
        <dbReference type="Proteomes" id="UP000287651"/>
    </source>
</evidence>
<sequence length="178" mass="19341">MAVEFEWQTGVIAKDWTKKGQMDCKRIAFVDSITIESTPKTGAATTVAWVVPLSPTDVWTPPTRRVAAPDDDGRMRRDDERNGRSRWARSRRLRFLVTVGKGRFDGRVEFEQPLGRTRASEGMAGSDATAPPNGQPLDRHKAAPSSAASSPPFPPPATLRPERAAASPLPGSQSGYAV</sequence>
<feature type="region of interest" description="Disordered" evidence="1">
    <location>
        <begin position="61"/>
        <end position="87"/>
    </location>
</feature>
<gene>
    <name evidence="2" type="ORF">B296_00012605</name>
</gene>
<comment type="caution">
    <text evidence="2">The sequence shown here is derived from an EMBL/GenBank/DDBJ whole genome shotgun (WGS) entry which is preliminary data.</text>
</comment>
<evidence type="ECO:0000256" key="1">
    <source>
        <dbReference type="SAM" id="MobiDB-lite"/>
    </source>
</evidence>
<name>A0A427A7R5_ENSVE</name>
<protein>
    <submittedName>
        <fullName evidence="2">Uncharacterized protein</fullName>
    </submittedName>
</protein>
<dbReference type="EMBL" id="AMZH03003450">
    <property type="protein sequence ID" value="RRT72292.1"/>
    <property type="molecule type" value="Genomic_DNA"/>
</dbReference>
<dbReference type="AlphaFoldDB" id="A0A427A7R5"/>
<feature type="region of interest" description="Disordered" evidence="1">
    <location>
        <begin position="110"/>
        <end position="178"/>
    </location>
</feature>